<feature type="compositionally biased region" description="Low complexity" evidence="1">
    <location>
        <begin position="69"/>
        <end position="79"/>
    </location>
</feature>
<accession>A0A0B2VHP9</accession>
<protein>
    <submittedName>
        <fullName evidence="3">Uncharacterized protein</fullName>
    </submittedName>
</protein>
<evidence type="ECO:0000256" key="2">
    <source>
        <dbReference type="SAM" id="Phobius"/>
    </source>
</evidence>
<keyword evidence="2" id="KW-0472">Membrane</keyword>
<dbReference type="OrthoDB" id="123971at2759"/>
<keyword evidence="2" id="KW-1133">Transmembrane helix</keyword>
<reference evidence="3 4" key="1">
    <citation type="submission" date="2014-11" db="EMBL/GenBank/DDBJ databases">
        <title>Genetic blueprint of the zoonotic pathogen Toxocara canis.</title>
        <authorList>
            <person name="Zhu X.-Q."/>
            <person name="Korhonen P.K."/>
            <person name="Cai H."/>
            <person name="Young N.D."/>
            <person name="Nejsum P."/>
            <person name="von Samson-Himmelstjerna G."/>
            <person name="Boag P.R."/>
            <person name="Tan P."/>
            <person name="Li Q."/>
            <person name="Min J."/>
            <person name="Yang Y."/>
            <person name="Wang X."/>
            <person name="Fang X."/>
            <person name="Hall R.S."/>
            <person name="Hofmann A."/>
            <person name="Sternberg P.W."/>
            <person name="Jex A.R."/>
            <person name="Gasser R.B."/>
        </authorList>
    </citation>
    <scope>NUCLEOTIDE SEQUENCE [LARGE SCALE GENOMIC DNA]</scope>
    <source>
        <strain evidence="3">PN_DK_2014</strain>
    </source>
</reference>
<sequence length="130" mass="13825">MTTAEPQRVVLPQSPNGYPDLSAVNDHNDGSVLTASSPYSHTSPHKGKELETEVGVPVVTVEDEDDRASTASAAPSTHSIIDDIPRTPKRPISILDPASPSVLTEVLFVSVGIAALSVGAYCVYQFVKRR</sequence>
<dbReference type="AlphaFoldDB" id="A0A0B2VHP9"/>
<feature type="transmembrane region" description="Helical" evidence="2">
    <location>
        <begin position="106"/>
        <end position="127"/>
    </location>
</feature>
<feature type="compositionally biased region" description="Polar residues" evidence="1">
    <location>
        <begin position="31"/>
        <end position="42"/>
    </location>
</feature>
<organism evidence="3 4">
    <name type="scientific">Toxocara canis</name>
    <name type="common">Canine roundworm</name>
    <dbReference type="NCBI Taxonomy" id="6265"/>
    <lineage>
        <taxon>Eukaryota</taxon>
        <taxon>Metazoa</taxon>
        <taxon>Ecdysozoa</taxon>
        <taxon>Nematoda</taxon>
        <taxon>Chromadorea</taxon>
        <taxon>Rhabditida</taxon>
        <taxon>Spirurina</taxon>
        <taxon>Ascaridomorpha</taxon>
        <taxon>Ascaridoidea</taxon>
        <taxon>Toxocaridae</taxon>
        <taxon>Toxocara</taxon>
    </lineage>
</organism>
<keyword evidence="4" id="KW-1185">Reference proteome</keyword>
<keyword evidence="2" id="KW-0812">Transmembrane</keyword>
<feature type="region of interest" description="Disordered" evidence="1">
    <location>
        <begin position="1"/>
        <end position="52"/>
    </location>
</feature>
<name>A0A0B2VHP9_TOXCA</name>
<evidence type="ECO:0000313" key="4">
    <source>
        <dbReference type="Proteomes" id="UP000031036"/>
    </source>
</evidence>
<comment type="caution">
    <text evidence="3">The sequence shown here is derived from an EMBL/GenBank/DDBJ whole genome shotgun (WGS) entry which is preliminary data.</text>
</comment>
<evidence type="ECO:0000313" key="3">
    <source>
        <dbReference type="EMBL" id="KHN80997.1"/>
    </source>
</evidence>
<evidence type="ECO:0000256" key="1">
    <source>
        <dbReference type="SAM" id="MobiDB-lite"/>
    </source>
</evidence>
<dbReference type="EMBL" id="JPKZ01001612">
    <property type="protein sequence ID" value="KHN80997.1"/>
    <property type="molecule type" value="Genomic_DNA"/>
</dbReference>
<feature type="region of interest" description="Disordered" evidence="1">
    <location>
        <begin position="64"/>
        <end position="87"/>
    </location>
</feature>
<dbReference type="STRING" id="6265.A0A0B2VHP9"/>
<proteinExistence type="predicted"/>
<gene>
    <name evidence="3" type="ORF">Tcan_15630</name>
</gene>
<dbReference type="Proteomes" id="UP000031036">
    <property type="component" value="Unassembled WGS sequence"/>
</dbReference>